<dbReference type="Proteomes" id="UP000309676">
    <property type="component" value="Unassembled WGS sequence"/>
</dbReference>
<evidence type="ECO:0000313" key="11">
    <source>
        <dbReference type="Proteomes" id="UP000309676"/>
    </source>
</evidence>
<comment type="subcellular location">
    <subcellularLocation>
        <location evidence="1">Cell membrane</location>
        <topology evidence="1">Multi-pass membrane protein</topology>
    </subcellularLocation>
</comment>
<evidence type="ECO:0000259" key="9">
    <source>
        <dbReference type="PROSITE" id="PS50885"/>
    </source>
</evidence>
<evidence type="ECO:0000313" key="10">
    <source>
        <dbReference type="EMBL" id="TLS53671.1"/>
    </source>
</evidence>
<keyword evidence="8" id="KW-0812">Transmembrane</keyword>
<dbReference type="InterPro" id="IPR050640">
    <property type="entry name" value="Bact_2-comp_sensor_kinase"/>
</dbReference>
<feature type="compositionally biased region" description="Basic and acidic residues" evidence="7">
    <location>
        <begin position="1"/>
        <end position="18"/>
    </location>
</feature>
<keyword evidence="11" id="KW-1185">Reference proteome</keyword>
<dbReference type="GO" id="GO:0000155">
    <property type="term" value="F:phosphorelay sensor kinase activity"/>
    <property type="evidence" value="ECO:0007669"/>
    <property type="project" value="InterPro"/>
</dbReference>
<evidence type="ECO:0000256" key="2">
    <source>
        <dbReference type="ARBA" id="ARBA00022475"/>
    </source>
</evidence>
<dbReference type="InterPro" id="IPR003660">
    <property type="entry name" value="HAMP_dom"/>
</dbReference>
<dbReference type="PROSITE" id="PS50885">
    <property type="entry name" value="HAMP"/>
    <property type="match status" value="1"/>
</dbReference>
<dbReference type="EMBL" id="VCIW01000002">
    <property type="protein sequence ID" value="TLS53671.1"/>
    <property type="molecule type" value="Genomic_DNA"/>
</dbReference>
<evidence type="ECO:0000256" key="4">
    <source>
        <dbReference type="ARBA" id="ARBA00022679"/>
    </source>
</evidence>
<evidence type="ECO:0000256" key="6">
    <source>
        <dbReference type="ARBA" id="ARBA00023136"/>
    </source>
</evidence>
<dbReference type="InterPro" id="IPR036890">
    <property type="entry name" value="HATPase_C_sf"/>
</dbReference>
<evidence type="ECO:0000256" key="5">
    <source>
        <dbReference type="ARBA" id="ARBA00022777"/>
    </source>
</evidence>
<feature type="transmembrane region" description="Helical" evidence="8">
    <location>
        <begin position="341"/>
        <end position="364"/>
    </location>
</feature>
<dbReference type="Gene3D" id="3.30.565.10">
    <property type="entry name" value="Histidine kinase-like ATPase, C-terminal domain"/>
    <property type="match status" value="1"/>
</dbReference>
<protein>
    <submittedName>
        <fullName evidence="10">Sensor histidine kinase</fullName>
    </submittedName>
</protein>
<reference evidence="10 11" key="1">
    <citation type="submission" date="2019-05" db="EMBL/GenBank/DDBJ databases">
        <authorList>
            <person name="Narsing Rao M.P."/>
            <person name="Li W.J."/>
        </authorList>
    </citation>
    <scope>NUCLEOTIDE SEQUENCE [LARGE SCALE GENOMIC DNA]</scope>
    <source>
        <strain evidence="10 11">SYSU_K30003</strain>
    </source>
</reference>
<dbReference type="AlphaFoldDB" id="A0A5R9GD54"/>
<keyword evidence="6 8" id="KW-0472">Membrane</keyword>
<dbReference type="PANTHER" id="PTHR34220">
    <property type="entry name" value="SENSOR HISTIDINE KINASE YPDA"/>
    <property type="match status" value="1"/>
</dbReference>
<keyword evidence="3" id="KW-0597">Phosphoprotein</keyword>
<feature type="domain" description="HAMP" evidence="9">
    <location>
        <begin position="365"/>
        <end position="422"/>
    </location>
</feature>
<feature type="region of interest" description="Disordered" evidence="7">
    <location>
        <begin position="1"/>
        <end position="22"/>
    </location>
</feature>
<name>A0A5R9GD54_9BACL</name>
<dbReference type="SUPFAM" id="SSF55874">
    <property type="entry name" value="ATPase domain of HSP90 chaperone/DNA topoisomerase II/histidine kinase"/>
    <property type="match status" value="1"/>
</dbReference>
<evidence type="ECO:0000256" key="1">
    <source>
        <dbReference type="ARBA" id="ARBA00004651"/>
    </source>
</evidence>
<dbReference type="InterPro" id="IPR003594">
    <property type="entry name" value="HATPase_dom"/>
</dbReference>
<gene>
    <name evidence="10" type="ORF">FE782_05210</name>
</gene>
<feature type="transmembrane region" description="Helical" evidence="8">
    <location>
        <begin position="42"/>
        <end position="66"/>
    </location>
</feature>
<evidence type="ECO:0000256" key="7">
    <source>
        <dbReference type="SAM" id="MobiDB-lite"/>
    </source>
</evidence>
<dbReference type="PANTHER" id="PTHR34220:SF7">
    <property type="entry name" value="SENSOR HISTIDINE KINASE YPDA"/>
    <property type="match status" value="1"/>
</dbReference>
<evidence type="ECO:0000256" key="8">
    <source>
        <dbReference type="SAM" id="Phobius"/>
    </source>
</evidence>
<keyword evidence="4" id="KW-0808">Transferase</keyword>
<keyword evidence="2" id="KW-1003">Cell membrane</keyword>
<sequence length="644" mass="72016">MRFQKSFDKRPQAAENGEKPYTGLSEDRMRERIVKTSGNIQTILFSTYTLIIVIVFTILVVWFYLWASDRIRSNAEDSLEGMGRSMQERIDSELGKMNDVSLNVLYSNLVKNRFQEYLGNAKQRETDAQAAANAVKAAKELADILTAAIGPSRPVEQLYLYDFEGKVYGNGFDNGEQSYRPEEMPWYDAVLAETGGKYISLPVLDEPMSRFISSREMQYSVSLYRLFYGSYNTPMGIVEVKQYFNRIFDSVIDFAETNPYGARVVIYNAAGDIVYPLRASSADFAYLAAVAAAPVGEGFRPFVDPATGDRELISVHRSGFTGWSTAIVVSESKLLAPVSVFAARTVFVGIGILLFAILLSYAAANRITHPILKIHRTIRNMSLQDLGSGRIGSSRLRSGVIEIDQLHEAFVQMNDRLKHSMDELLLSQSQELQAKLVALQSQMNPHFLYNTLATIHAMAEEGMSEQIMDMTENMSKFLRYFSSDASAVSLEEEIVHTEKYLEINRIRHGSKLDFRFDVDARLLPLEIPKLIVQPLVENALKFATRGEPPWRIVVTGIADGNRWRLEVSDNGPGFAADSLAALRERIREVDETGVIPALKLGGMGLLNIYIRLKLTYGKDMVFDVRNAPDGGAVVALGGSFRNLT</sequence>
<dbReference type="Gene3D" id="6.10.340.10">
    <property type="match status" value="1"/>
</dbReference>
<dbReference type="Pfam" id="PF06580">
    <property type="entry name" value="His_kinase"/>
    <property type="match status" value="1"/>
</dbReference>
<proteinExistence type="predicted"/>
<dbReference type="InterPro" id="IPR010559">
    <property type="entry name" value="Sig_transdc_His_kin_internal"/>
</dbReference>
<evidence type="ECO:0000256" key="3">
    <source>
        <dbReference type="ARBA" id="ARBA00022553"/>
    </source>
</evidence>
<organism evidence="10 11">
    <name type="scientific">Paenibacillus antri</name>
    <dbReference type="NCBI Taxonomy" id="2582848"/>
    <lineage>
        <taxon>Bacteria</taxon>
        <taxon>Bacillati</taxon>
        <taxon>Bacillota</taxon>
        <taxon>Bacilli</taxon>
        <taxon>Bacillales</taxon>
        <taxon>Paenibacillaceae</taxon>
        <taxon>Paenibacillus</taxon>
    </lineage>
</organism>
<dbReference type="GO" id="GO:0005886">
    <property type="term" value="C:plasma membrane"/>
    <property type="evidence" value="ECO:0007669"/>
    <property type="project" value="UniProtKB-SubCell"/>
</dbReference>
<keyword evidence="8" id="KW-1133">Transmembrane helix</keyword>
<dbReference type="Pfam" id="PF02518">
    <property type="entry name" value="HATPase_c"/>
    <property type="match status" value="1"/>
</dbReference>
<accession>A0A5R9GD54</accession>
<comment type="caution">
    <text evidence="10">The sequence shown here is derived from an EMBL/GenBank/DDBJ whole genome shotgun (WGS) entry which is preliminary data.</text>
</comment>
<keyword evidence="5 10" id="KW-0418">Kinase</keyword>